<dbReference type="PRINTS" id="PR01036">
    <property type="entry name" value="TCRTETB"/>
</dbReference>
<feature type="transmembrane region" description="Helical" evidence="8">
    <location>
        <begin position="329"/>
        <end position="348"/>
    </location>
</feature>
<dbReference type="Proteomes" id="UP001500928">
    <property type="component" value="Unassembled WGS sequence"/>
</dbReference>
<keyword evidence="2" id="KW-0813">Transport</keyword>
<dbReference type="PROSITE" id="PS00216">
    <property type="entry name" value="SUGAR_TRANSPORT_1"/>
    <property type="match status" value="1"/>
</dbReference>
<dbReference type="PANTHER" id="PTHR42718">
    <property type="entry name" value="MAJOR FACILITATOR SUPERFAMILY MULTIDRUG TRANSPORTER MFSC"/>
    <property type="match status" value="1"/>
</dbReference>
<feature type="transmembrane region" description="Helical" evidence="8">
    <location>
        <begin position="9"/>
        <end position="34"/>
    </location>
</feature>
<evidence type="ECO:0000256" key="2">
    <source>
        <dbReference type="ARBA" id="ARBA00022448"/>
    </source>
</evidence>
<evidence type="ECO:0000256" key="8">
    <source>
        <dbReference type="SAM" id="Phobius"/>
    </source>
</evidence>
<sequence length="489" mass="49643">MTTDRRTGLVLFTSCLAQFMVVLDVSVVNVALPAMRDALGFDAEGLAWVVNAYTLAFAGFLLLGGRAADLFGRRRVFLVGLALFGLASLVGGLANDPALLLAARAAQGLGGAVLSPASLVILQTTYAEGAARAKAFGWWSAMGGIGGAAGGLAGGLLVALLSWRWIFLVNVPVVVLTVLLTLAVVRETRADDRPGLDVAGAVLVTAGLVALVYGVVSLESEPWTSWRVLGGIGVAVVLLGAFLLVQRRSRHPLVPLDVFRIRSVSTANVVILLITSAMFSMWFFVSLHMQSVLGFDALAAGLAFLPQSASVVVGSQISSRLLPRFGARVMIVGGGTLTAAGFAWFAFLTPTTSWAAGILGPGIAVSLGMGIVFPAVTTAATSGVGPELSGLVSGLVTTSRQIGGAIGLSVLSTLAAAHTAALLAEGATAPVAQTAGTTRAFAVAAVVVAAAALVALLVPAPRTAGRRDPGVTRAPGPERGGRAAPAARP</sequence>
<feature type="region of interest" description="Disordered" evidence="7">
    <location>
        <begin position="464"/>
        <end position="489"/>
    </location>
</feature>
<feature type="transmembrane region" description="Helical" evidence="8">
    <location>
        <begin position="46"/>
        <end position="64"/>
    </location>
</feature>
<dbReference type="InterPro" id="IPR020846">
    <property type="entry name" value="MFS_dom"/>
</dbReference>
<keyword evidence="3" id="KW-1003">Cell membrane</keyword>
<accession>A0ABP9ADE2</accession>
<feature type="transmembrane region" description="Helical" evidence="8">
    <location>
        <begin position="76"/>
        <end position="94"/>
    </location>
</feature>
<dbReference type="NCBIfam" id="TIGR00711">
    <property type="entry name" value="efflux_EmrB"/>
    <property type="match status" value="1"/>
</dbReference>
<evidence type="ECO:0000256" key="4">
    <source>
        <dbReference type="ARBA" id="ARBA00022692"/>
    </source>
</evidence>
<feature type="transmembrane region" description="Helical" evidence="8">
    <location>
        <begin position="138"/>
        <end position="159"/>
    </location>
</feature>
<keyword evidence="4 8" id="KW-0812">Transmembrane</keyword>
<dbReference type="Pfam" id="PF07690">
    <property type="entry name" value="MFS_1"/>
    <property type="match status" value="1"/>
</dbReference>
<dbReference type="PANTHER" id="PTHR42718:SF46">
    <property type="entry name" value="BLR6921 PROTEIN"/>
    <property type="match status" value="1"/>
</dbReference>
<comment type="caution">
    <text evidence="10">The sequence shown here is derived from an EMBL/GenBank/DDBJ whole genome shotgun (WGS) entry which is preliminary data.</text>
</comment>
<keyword evidence="11" id="KW-1185">Reference proteome</keyword>
<feature type="domain" description="Major facilitator superfamily (MFS) profile" evidence="9">
    <location>
        <begin position="10"/>
        <end position="463"/>
    </location>
</feature>
<dbReference type="RefSeq" id="WP_345411392.1">
    <property type="nucleotide sequence ID" value="NZ_BAABHO010000006.1"/>
</dbReference>
<dbReference type="InterPro" id="IPR004638">
    <property type="entry name" value="EmrB-like"/>
</dbReference>
<evidence type="ECO:0000313" key="10">
    <source>
        <dbReference type="EMBL" id="GAA4779056.1"/>
    </source>
</evidence>
<comment type="subcellular location">
    <subcellularLocation>
        <location evidence="1">Cell membrane</location>
        <topology evidence="1">Multi-pass membrane protein</topology>
    </subcellularLocation>
</comment>
<name>A0ABP9ADE2_9PSEU</name>
<feature type="transmembrane region" description="Helical" evidence="8">
    <location>
        <begin position="297"/>
        <end position="317"/>
    </location>
</feature>
<evidence type="ECO:0000256" key="6">
    <source>
        <dbReference type="ARBA" id="ARBA00023136"/>
    </source>
</evidence>
<keyword evidence="6 8" id="KW-0472">Membrane</keyword>
<evidence type="ECO:0000259" key="9">
    <source>
        <dbReference type="PROSITE" id="PS50850"/>
    </source>
</evidence>
<dbReference type="InterPro" id="IPR036259">
    <property type="entry name" value="MFS_trans_sf"/>
</dbReference>
<dbReference type="Gene3D" id="1.20.1250.20">
    <property type="entry name" value="MFS general substrate transporter like domains"/>
    <property type="match status" value="1"/>
</dbReference>
<dbReference type="Gene3D" id="1.20.1720.10">
    <property type="entry name" value="Multidrug resistance protein D"/>
    <property type="match status" value="1"/>
</dbReference>
<evidence type="ECO:0000256" key="1">
    <source>
        <dbReference type="ARBA" id="ARBA00004651"/>
    </source>
</evidence>
<feature type="transmembrane region" description="Helical" evidence="8">
    <location>
        <begin position="196"/>
        <end position="216"/>
    </location>
</feature>
<proteinExistence type="predicted"/>
<evidence type="ECO:0000256" key="7">
    <source>
        <dbReference type="SAM" id="MobiDB-lite"/>
    </source>
</evidence>
<feature type="transmembrane region" description="Helical" evidence="8">
    <location>
        <begin position="402"/>
        <end position="424"/>
    </location>
</feature>
<feature type="transmembrane region" description="Helical" evidence="8">
    <location>
        <begin position="228"/>
        <end position="245"/>
    </location>
</feature>
<dbReference type="InterPro" id="IPR005829">
    <property type="entry name" value="Sugar_transporter_CS"/>
</dbReference>
<dbReference type="InterPro" id="IPR011701">
    <property type="entry name" value="MFS"/>
</dbReference>
<feature type="transmembrane region" description="Helical" evidence="8">
    <location>
        <begin position="165"/>
        <end position="184"/>
    </location>
</feature>
<reference evidence="11" key="1">
    <citation type="journal article" date="2019" name="Int. J. Syst. Evol. Microbiol.">
        <title>The Global Catalogue of Microorganisms (GCM) 10K type strain sequencing project: providing services to taxonomists for standard genome sequencing and annotation.</title>
        <authorList>
            <consortium name="The Broad Institute Genomics Platform"/>
            <consortium name="The Broad Institute Genome Sequencing Center for Infectious Disease"/>
            <person name="Wu L."/>
            <person name="Ma J."/>
        </authorList>
    </citation>
    <scope>NUCLEOTIDE SEQUENCE [LARGE SCALE GENOMIC DNA]</scope>
    <source>
        <strain evidence="11">JCM 17979</strain>
    </source>
</reference>
<protein>
    <submittedName>
        <fullName evidence="10">MFS transporter</fullName>
    </submittedName>
</protein>
<dbReference type="SUPFAM" id="SSF103473">
    <property type="entry name" value="MFS general substrate transporter"/>
    <property type="match status" value="1"/>
</dbReference>
<dbReference type="PROSITE" id="PS50850">
    <property type="entry name" value="MFS"/>
    <property type="match status" value="1"/>
</dbReference>
<evidence type="ECO:0000313" key="11">
    <source>
        <dbReference type="Proteomes" id="UP001500928"/>
    </source>
</evidence>
<feature type="compositionally biased region" description="Low complexity" evidence="7">
    <location>
        <begin position="473"/>
        <end position="489"/>
    </location>
</feature>
<evidence type="ECO:0000256" key="3">
    <source>
        <dbReference type="ARBA" id="ARBA00022475"/>
    </source>
</evidence>
<gene>
    <name evidence="10" type="ORF">GCM10023200_10150</name>
</gene>
<feature type="transmembrane region" description="Helical" evidence="8">
    <location>
        <begin position="106"/>
        <end position="126"/>
    </location>
</feature>
<dbReference type="EMBL" id="BAABHO010000006">
    <property type="protein sequence ID" value="GAA4779056.1"/>
    <property type="molecule type" value="Genomic_DNA"/>
</dbReference>
<feature type="transmembrane region" description="Helical" evidence="8">
    <location>
        <begin position="266"/>
        <end position="285"/>
    </location>
</feature>
<evidence type="ECO:0000256" key="5">
    <source>
        <dbReference type="ARBA" id="ARBA00022989"/>
    </source>
</evidence>
<feature type="transmembrane region" description="Helical" evidence="8">
    <location>
        <begin position="436"/>
        <end position="458"/>
    </location>
</feature>
<organism evidence="10 11">
    <name type="scientific">Actinomycetospora chlora</name>
    <dbReference type="NCBI Taxonomy" id="663608"/>
    <lineage>
        <taxon>Bacteria</taxon>
        <taxon>Bacillati</taxon>
        <taxon>Actinomycetota</taxon>
        <taxon>Actinomycetes</taxon>
        <taxon>Pseudonocardiales</taxon>
        <taxon>Pseudonocardiaceae</taxon>
        <taxon>Actinomycetospora</taxon>
    </lineage>
</organism>
<dbReference type="CDD" id="cd17321">
    <property type="entry name" value="MFS_MMR_MDR_like"/>
    <property type="match status" value="1"/>
</dbReference>
<keyword evidence="5 8" id="KW-1133">Transmembrane helix</keyword>
<feature type="transmembrane region" description="Helical" evidence="8">
    <location>
        <begin position="354"/>
        <end position="381"/>
    </location>
</feature>